<dbReference type="STRING" id="1111728.GCA_000427805_04012"/>
<comment type="caution">
    <text evidence="6">The sequence shown here is derived from an EMBL/GenBank/DDBJ whole genome shotgun (WGS) entry which is preliminary data.</text>
</comment>
<evidence type="ECO:0000256" key="1">
    <source>
        <dbReference type="ARBA" id="ARBA00000085"/>
    </source>
</evidence>
<dbReference type="PANTHER" id="PTHR34220">
    <property type="entry name" value="SENSOR HISTIDINE KINASE YPDA"/>
    <property type="match status" value="1"/>
</dbReference>
<dbReference type="GO" id="GO:0000155">
    <property type="term" value="F:phosphorelay sensor kinase activity"/>
    <property type="evidence" value="ECO:0007669"/>
    <property type="project" value="InterPro"/>
</dbReference>
<dbReference type="PRINTS" id="PR00344">
    <property type="entry name" value="BCTRLSENSOR"/>
</dbReference>
<name>A0A2C6DRL0_9GAMM</name>
<evidence type="ECO:0000313" key="7">
    <source>
        <dbReference type="Proteomes" id="UP000224974"/>
    </source>
</evidence>
<dbReference type="InterPro" id="IPR003594">
    <property type="entry name" value="HATPase_dom"/>
</dbReference>
<gene>
    <name evidence="6" type="ORF">CRN84_18015</name>
</gene>
<evidence type="ECO:0000259" key="4">
    <source>
        <dbReference type="Pfam" id="PF06580"/>
    </source>
</evidence>
<dbReference type="InterPro" id="IPR036890">
    <property type="entry name" value="HATPase_C_sf"/>
</dbReference>
<dbReference type="InterPro" id="IPR010559">
    <property type="entry name" value="Sig_transdc_His_kin_internal"/>
</dbReference>
<dbReference type="Pfam" id="PF10114">
    <property type="entry name" value="PocR"/>
    <property type="match status" value="1"/>
</dbReference>
<reference evidence="7" key="1">
    <citation type="submission" date="2017-09" db="EMBL/GenBank/DDBJ databases">
        <title>FDA dAtabase for Regulatory Grade micrObial Sequences (FDA-ARGOS): Supporting development and validation of Infectious Disease Dx tests.</title>
        <authorList>
            <person name="Minogue T."/>
            <person name="Wolcott M."/>
            <person name="Wasieloski L."/>
            <person name="Aguilar W."/>
            <person name="Moore D."/>
            <person name="Tallon L."/>
            <person name="Sadzewicz L."/>
            <person name="Ott S."/>
            <person name="Zhao X."/>
            <person name="Nagaraj S."/>
            <person name="Vavikolanu K."/>
            <person name="Aluvathingal J."/>
            <person name="Nadendla S."/>
            <person name="Sichtig H."/>
        </authorList>
    </citation>
    <scope>NUCLEOTIDE SEQUENCE [LARGE SCALE GENOMIC DNA]</scope>
    <source>
        <strain evidence="7">FDAARGOS_387</strain>
    </source>
</reference>
<protein>
    <recommendedName>
        <fullName evidence="2">histidine kinase</fullName>
        <ecNumber evidence="2">2.7.13.3</ecNumber>
    </recommendedName>
</protein>
<evidence type="ECO:0000313" key="6">
    <source>
        <dbReference type="EMBL" id="PHI31095.1"/>
    </source>
</evidence>
<dbReference type="OrthoDB" id="9803764at2"/>
<dbReference type="RefSeq" id="WP_051323432.1">
    <property type="nucleotide sequence ID" value="NZ_BRLG01000038.1"/>
</dbReference>
<dbReference type="GO" id="GO:0016020">
    <property type="term" value="C:membrane"/>
    <property type="evidence" value="ECO:0007669"/>
    <property type="project" value="InterPro"/>
</dbReference>
<feature type="domain" description="PocR" evidence="5">
    <location>
        <begin position="9"/>
        <end position="172"/>
    </location>
</feature>
<dbReference type="SUPFAM" id="SSF55874">
    <property type="entry name" value="ATPase domain of HSP90 chaperone/DNA topoisomerase II/histidine kinase"/>
    <property type="match status" value="1"/>
</dbReference>
<dbReference type="InterPro" id="IPR050640">
    <property type="entry name" value="Bact_2-comp_sensor_kinase"/>
</dbReference>
<comment type="catalytic activity">
    <reaction evidence="1">
        <text>ATP + protein L-histidine = ADP + protein N-phospho-L-histidine.</text>
        <dbReference type="EC" id="2.7.13.3"/>
    </reaction>
</comment>
<dbReference type="InterPro" id="IPR004358">
    <property type="entry name" value="Sig_transdc_His_kin-like_C"/>
</dbReference>
<dbReference type="Proteomes" id="UP000224974">
    <property type="component" value="Unassembled WGS sequence"/>
</dbReference>
<accession>A0A2C6DRL0</accession>
<evidence type="ECO:0000259" key="3">
    <source>
        <dbReference type="Pfam" id="PF02518"/>
    </source>
</evidence>
<dbReference type="PANTHER" id="PTHR34220:SF7">
    <property type="entry name" value="SENSOR HISTIDINE KINASE YPDA"/>
    <property type="match status" value="1"/>
</dbReference>
<feature type="domain" description="Histidine kinase/HSP90-like ATPase" evidence="3">
    <location>
        <begin position="301"/>
        <end position="408"/>
    </location>
</feature>
<dbReference type="Gene3D" id="3.30.565.10">
    <property type="entry name" value="Histidine kinase-like ATPase, C-terminal domain"/>
    <property type="match status" value="1"/>
</dbReference>
<dbReference type="Pfam" id="PF06580">
    <property type="entry name" value="His_kinase"/>
    <property type="match status" value="1"/>
</dbReference>
<feature type="domain" description="Signal transduction histidine kinase internal region" evidence="4">
    <location>
        <begin position="204"/>
        <end position="284"/>
    </location>
</feature>
<organism evidence="6 7">
    <name type="scientific">Budvicia aquatica</name>
    <dbReference type="NCBI Taxonomy" id="82979"/>
    <lineage>
        <taxon>Bacteria</taxon>
        <taxon>Pseudomonadati</taxon>
        <taxon>Pseudomonadota</taxon>
        <taxon>Gammaproteobacteria</taxon>
        <taxon>Enterobacterales</taxon>
        <taxon>Budviciaceae</taxon>
        <taxon>Budvicia</taxon>
    </lineage>
</organism>
<evidence type="ECO:0000259" key="5">
    <source>
        <dbReference type="Pfam" id="PF10114"/>
    </source>
</evidence>
<dbReference type="Pfam" id="PF02518">
    <property type="entry name" value="HATPase_c"/>
    <property type="match status" value="1"/>
</dbReference>
<dbReference type="EMBL" id="PDDX01000001">
    <property type="protein sequence ID" value="PHI31095.1"/>
    <property type="molecule type" value="Genomic_DNA"/>
</dbReference>
<sequence length="424" mass="48070">MDYVFHLSDLLEVERLQTLQDNLSKAMGIALVVVDAEGIPVTKPSGFSPFCVASRQNPLNAEKCFKCDNAGGRAAMLRDKPIVYRCYCDFVEFAVPITVHGQYFGAFISGQVRVEPEIEQNIDHILGVDDSWRSDRDLVYLHENVRFIPYEKFEAAAYSLLHVTLYLAEQGYSNIIQKELNANSVKLADELRMRAELERLLHEAEFKALSYQINPHFLFNVLNTIGRLAFLEGAESTETTVYDFADMMRYILKKSDNKLITINTELKHVKSYLAIQKVRMKDRFTYDIDVPKKYLDIASPFLILQPLIENCFNYVVEPRECISYISIKAYDNGRDVILEIADNGDGIPIEKIGLILSGDIVCNNGSSIGINNVQNRLRLSFGNNYGLEIESPNKPNMGTVIKLRFPMTQTDSQNNSSSRKAVSE</sequence>
<keyword evidence="7" id="KW-1185">Reference proteome</keyword>
<dbReference type="EC" id="2.7.13.3" evidence="2"/>
<evidence type="ECO:0000256" key="2">
    <source>
        <dbReference type="ARBA" id="ARBA00012438"/>
    </source>
</evidence>
<dbReference type="InterPro" id="IPR018771">
    <property type="entry name" value="PocR_dom"/>
</dbReference>
<proteinExistence type="predicted"/>
<dbReference type="AlphaFoldDB" id="A0A2C6DRL0"/>